<comment type="cofactor">
    <cofactor evidence="1">
        <name>Mn(2+)</name>
        <dbReference type="ChEBI" id="CHEBI:29035"/>
    </cofactor>
</comment>
<reference evidence="5 6" key="1">
    <citation type="journal article" date="2021" name="Hortic Res">
        <title>The domestication of Cucurbita argyrosperma as revealed by the genome of its wild relative.</title>
        <authorList>
            <person name="Barrera-Redondo J."/>
            <person name="Sanchez-de la Vega G."/>
            <person name="Aguirre-Liguori J.A."/>
            <person name="Castellanos-Morales G."/>
            <person name="Gutierrez-Guerrero Y.T."/>
            <person name="Aguirre-Dugua X."/>
            <person name="Aguirre-Planter E."/>
            <person name="Tenaillon M.I."/>
            <person name="Lira-Saade R."/>
            <person name="Eguiarte L.E."/>
        </authorList>
    </citation>
    <scope>NUCLEOTIDE SEQUENCE [LARGE SCALE GENOMIC DNA]</scope>
    <source>
        <strain evidence="5">JBR-2021</strain>
    </source>
</reference>
<evidence type="ECO:0000313" key="5">
    <source>
        <dbReference type="EMBL" id="KAG6596290.1"/>
    </source>
</evidence>
<dbReference type="PANTHER" id="PTHR45668">
    <property type="entry name" value="SERINE/THREONINE-PROTEIN PHOSPHATASE 5-RELATED"/>
    <property type="match status" value="1"/>
</dbReference>
<dbReference type="AlphaFoldDB" id="A0AAV6NFX8"/>
<accession>A0AAV6NFX8</accession>
<proteinExistence type="predicted"/>
<dbReference type="EMBL" id="JAGKQH010000006">
    <property type="protein sequence ID" value="KAG6596290.1"/>
    <property type="molecule type" value="Genomic_DNA"/>
</dbReference>
<protein>
    <submittedName>
        <fullName evidence="5">Serine/threonine-protein phosphatase 7</fullName>
    </submittedName>
</protein>
<dbReference type="InterPro" id="IPR051134">
    <property type="entry name" value="PPP_phosphatase"/>
</dbReference>
<dbReference type="GO" id="GO:0046872">
    <property type="term" value="F:metal ion binding"/>
    <property type="evidence" value="ECO:0007669"/>
    <property type="project" value="UniProtKB-KW"/>
</dbReference>
<dbReference type="PROSITE" id="PS00125">
    <property type="entry name" value="SER_THR_PHOSPHATASE"/>
    <property type="match status" value="1"/>
</dbReference>
<comment type="caution">
    <text evidence="5">The sequence shown here is derived from an EMBL/GenBank/DDBJ whole genome shotgun (WGS) entry which is preliminary data.</text>
</comment>
<dbReference type="PANTHER" id="PTHR45668:SF9">
    <property type="entry name" value="SERINE_THREONINE-PROTEIN PHOSPHATASE 7"/>
    <property type="match status" value="1"/>
</dbReference>
<keyword evidence="2" id="KW-0479">Metal-binding</keyword>
<name>A0AAV6NFX8_9ROSI</name>
<evidence type="ECO:0000256" key="3">
    <source>
        <dbReference type="ARBA" id="ARBA00023211"/>
    </source>
</evidence>
<evidence type="ECO:0000259" key="4">
    <source>
        <dbReference type="PROSITE" id="PS00125"/>
    </source>
</evidence>
<feature type="domain" description="Serine/threonine specific protein phosphatases" evidence="4">
    <location>
        <begin position="117"/>
        <end position="122"/>
    </location>
</feature>
<evidence type="ECO:0000256" key="2">
    <source>
        <dbReference type="ARBA" id="ARBA00022723"/>
    </source>
</evidence>
<evidence type="ECO:0000256" key="1">
    <source>
        <dbReference type="ARBA" id="ARBA00001936"/>
    </source>
</evidence>
<keyword evidence="3" id="KW-0464">Manganese</keyword>
<gene>
    <name evidence="5" type="primary">PP7</name>
    <name evidence="5" type="ORF">SDJN03_09470</name>
</gene>
<feature type="non-terminal residue" evidence="5">
    <location>
        <position position="1"/>
    </location>
</feature>
<dbReference type="GO" id="GO:0016787">
    <property type="term" value="F:hydrolase activity"/>
    <property type="evidence" value="ECO:0007669"/>
    <property type="project" value="InterPro"/>
</dbReference>
<dbReference type="InterPro" id="IPR006186">
    <property type="entry name" value="Ser/Thr-sp_prot-phosphatase"/>
</dbReference>
<evidence type="ECO:0000313" key="6">
    <source>
        <dbReference type="Proteomes" id="UP000685013"/>
    </source>
</evidence>
<keyword evidence="6" id="KW-1185">Reference proteome</keyword>
<organism evidence="5 6">
    <name type="scientific">Cucurbita argyrosperma subsp. sororia</name>
    <dbReference type="NCBI Taxonomy" id="37648"/>
    <lineage>
        <taxon>Eukaryota</taxon>
        <taxon>Viridiplantae</taxon>
        <taxon>Streptophyta</taxon>
        <taxon>Embryophyta</taxon>
        <taxon>Tracheophyta</taxon>
        <taxon>Spermatophyta</taxon>
        <taxon>Magnoliopsida</taxon>
        <taxon>eudicotyledons</taxon>
        <taxon>Gunneridae</taxon>
        <taxon>Pentapetalae</taxon>
        <taxon>rosids</taxon>
        <taxon>fabids</taxon>
        <taxon>Cucurbitales</taxon>
        <taxon>Cucurbitaceae</taxon>
        <taxon>Cucurbiteae</taxon>
        <taxon>Cucurbita</taxon>
    </lineage>
</organism>
<dbReference type="Proteomes" id="UP000685013">
    <property type="component" value="Chromosome 6"/>
</dbReference>
<sequence length="209" mass="23310">MLQHCSIRSPSSLNLKKIPAHHLQLSWPPGATISLQWIHHLIVAFDWFSKHSPPSEFASVLHVSVFDSLILTASKTLLKELNCLRILESSVASSGSTVVVVGDIHGQLHDLLFEVLLRGNHESKYCTSVYGFEKEVLTNVSVPSSKRSKGKKGRRVSLNPEANGLSLDSLEELFKARRSVLDPPWEGLNLIPGDVLWSDPLDEFWPFPK</sequence>